<dbReference type="PANTHER" id="PTHR13016">
    <property type="entry name" value="AMMECR1 HOMOLOG"/>
    <property type="match status" value="1"/>
</dbReference>
<dbReference type="InterPro" id="IPR002733">
    <property type="entry name" value="AMMECR1_domain"/>
</dbReference>
<dbReference type="NCBIfam" id="TIGR04335">
    <property type="entry name" value="AmmeMemoSam_A"/>
    <property type="match status" value="1"/>
</dbReference>
<dbReference type="Proteomes" id="UP000539372">
    <property type="component" value="Unassembled WGS sequence"/>
</dbReference>
<dbReference type="InterPro" id="IPR027485">
    <property type="entry name" value="AMMECR1_N"/>
</dbReference>
<dbReference type="NCBIfam" id="TIGR00296">
    <property type="entry name" value="TIGR00296 family protein"/>
    <property type="match status" value="1"/>
</dbReference>
<proteinExistence type="predicted"/>
<gene>
    <name evidence="2" type="primary">amrA</name>
    <name evidence="2" type="ORF">HH303_08085</name>
</gene>
<dbReference type="SUPFAM" id="SSF143447">
    <property type="entry name" value="AMMECR1-like"/>
    <property type="match status" value="1"/>
</dbReference>
<dbReference type="EMBL" id="JABBNT010000002">
    <property type="protein sequence ID" value="NMM44435.1"/>
    <property type="molecule type" value="Genomic_DNA"/>
</dbReference>
<dbReference type="Gene3D" id="3.30.700.20">
    <property type="entry name" value="Hypothetical protein ph0010, domain 1"/>
    <property type="match status" value="1"/>
</dbReference>
<dbReference type="InterPro" id="IPR027623">
    <property type="entry name" value="AmmeMemoSam_A"/>
</dbReference>
<keyword evidence="3" id="KW-1185">Reference proteome</keyword>
<accession>A0A7Y0HE83</accession>
<dbReference type="PANTHER" id="PTHR13016:SF0">
    <property type="entry name" value="AMME SYNDROME CANDIDATE GENE 1 PROTEIN"/>
    <property type="match status" value="1"/>
</dbReference>
<name>A0A7Y0HE83_9PROT</name>
<dbReference type="AlphaFoldDB" id="A0A7Y0HE83"/>
<dbReference type="Pfam" id="PF01871">
    <property type="entry name" value="AMMECR1"/>
    <property type="match status" value="1"/>
</dbReference>
<dbReference type="PROSITE" id="PS51112">
    <property type="entry name" value="AMMECR1"/>
    <property type="match status" value="1"/>
</dbReference>
<dbReference type="InterPro" id="IPR023473">
    <property type="entry name" value="AMMECR1"/>
</dbReference>
<evidence type="ECO:0000259" key="1">
    <source>
        <dbReference type="PROSITE" id="PS51112"/>
    </source>
</evidence>
<dbReference type="RefSeq" id="WP_169624722.1">
    <property type="nucleotide sequence ID" value="NZ_JABBNT010000002.1"/>
</dbReference>
<dbReference type="Gene3D" id="3.30.1490.150">
    <property type="entry name" value="Hypothetical protein ph0010, domain 2"/>
    <property type="match status" value="1"/>
</dbReference>
<sequence length="188" mass="20829">MNTQEIADKHGALLLDLTKRSLADGLVNGKPPPVNLDSFPEELKAPGATFVTIEKAGKLRGCIGTLQAHRPLVLDLVENAYRAGFKDPRFPPLSGDEMGRISWSISILSEPERMLIRDEDDLLSQLVPGVDGLIIADNGRRATFLPQVWDQLPDAKTFLSHLKRKAGLPPDHWSPNFQAFRYRVVKVG</sequence>
<evidence type="ECO:0000313" key="3">
    <source>
        <dbReference type="Proteomes" id="UP000539372"/>
    </source>
</evidence>
<evidence type="ECO:0000313" key="2">
    <source>
        <dbReference type="EMBL" id="NMM44435.1"/>
    </source>
</evidence>
<feature type="domain" description="AMMECR1" evidence="1">
    <location>
        <begin position="9"/>
        <end position="188"/>
    </location>
</feature>
<dbReference type="InterPro" id="IPR036071">
    <property type="entry name" value="AMMECR1_dom_sf"/>
</dbReference>
<protein>
    <submittedName>
        <fullName evidence="2">AmmeMemoRadiSam system protein A</fullName>
    </submittedName>
</protein>
<reference evidence="2 3" key="1">
    <citation type="submission" date="2020-04" db="EMBL/GenBank/DDBJ databases">
        <title>Rhodospirillaceae bacterium KN72 isolated from deep sea.</title>
        <authorList>
            <person name="Zhang D.-C."/>
        </authorList>
    </citation>
    <scope>NUCLEOTIDE SEQUENCE [LARGE SCALE GENOMIC DNA]</scope>
    <source>
        <strain evidence="2 3">KN72</strain>
    </source>
</reference>
<comment type="caution">
    <text evidence="2">The sequence shown here is derived from an EMBL/GenBank/DDBJ whole genome shotgun (WGS) entry which is preliminary data.</text>
</comment>
<organism evidence="2 3">
    <name type="scientific">Pacificispira spongiicola</name>
    <dbReference type="NCBI Taxonomy" id="2729598"/>
    <lineage>
        <taxon>Bacteria</taxon>
        <taxon>Pseudomonadati</taxon>
        <taxon>Pseudomonadota</taxon>
        <taxon>Alphaproteobacteria</taxon>
        <taxon>Rhodospirillales</taxon>
        <taxon>Rhodospirillaceae</taxon>
        <taxon>Pacificispira</taxon>
    </lineage>
</organism>